<gene>
    <name evidence="2" type="ORF">JHL18_16605</name>
</gene>
<proteinExistence type="predicted"/>
<evidence type="ECO:0000313" key="3">
    <source>
        <dbReference type="Proteomes" id="UP000596739"/>
    </source>
</evidence>
<sequence>MKVVLRILAMILLVVPAQHLIRGIIPGILGHGYKLGIFGLSNIIVIVISIILILISLWLFHITESFFDNGKK</sequence>
<dbReference type="Proteomes" id="UP000596739">
    <property type="component" value="Unassembled WGS sequence"/>
</dbReference>
<organism evidence="2 3">
    <name type="scientific">Clostridium yunnanense</name>
    <dbReference type="NCBI Taxonomy" id="2800325"/>
    <lineage>
        <taxon>Bacteria</taxon>
        <taxon>Bacillati</taxon>
        <taxon>Bacillota</taxon>
        <taxon>Clostridia</taxon>
        <taxon>Eubacteriales</taxon>
        <taxon>Clostridiaceae</taxon>
        <taxon>Clostridium</taxon>
    </lineage>
</organism>
<name>A0ABS1ESA9_9CLOT</name>
<keyword evidence="1" id="KW-0812">Transmembrane</keyword>
<evidence type="ECO:0000256" key="1">
    <source>
        <dbReference type="SAM" id="Phobius"/>
    </source>
</evidence>
<reference evidence="3" key="1">
    <citation type="submission" date="2021-01" db="EMBL/GenBank/DDBJ databases">
        <title>Genome public.</title>
        <authorList>
            <person name="Liu C."/>
            <person name="Sun Q."/>
        </authorList>
    </citation>
    <scope>NUCLEOTIDE SEQUENCE [LARGE SCALE GENOMIC DNA]</scope>
    <source>
        <strain evidence="3">YIM B02505</strain>
    </source>
</reference>
<dbReference type="RefSeq" id="WP_200271263.1">
    <property type="nucleotide sequence ID" value="NZ_JAENHN010000046.1"/>
</dbReference>
<accession>A0ABS1ESA9</accession>
<feature type="transmembrane region" description="Helical" evidence="1">
    <location>
        <begin position="39"/>
        <end position="62"/>
    </location>
</feature>
<keyword evidence="3" id="KW-1185">Reference proteome</keyword>
<keyword evidence="1" id="KW-0472">Membrane</keyword>
<evidence type="ECO:0000313" key="2">
    <source>
        <dbReference type="EMBL" id="MBK1812245.1"/>
    </source>
</evidence>
<dbReference type="EMBL" id="JAENHN010000046">
    <property type="protein sequence ID" value="MBK1812245.1"/>
    <property type="molecule type" value="Genomic_DNA"/>
</dbReference>
<comment type="caution">
    <text evidence="2">The sequence shown here is derived from an EMBL/GenBank/DDBJ whole genome shotgun (WGS) entry which is preliminary data.</text>
</comment>
<protein>
    <submittedName>
        <fullName evidence="2">Uncharacterized protein</fullName>
    </submittedName>
</protein>
<keyword evidence="1" id="KW-1133">Transmembrane helix</keyword>